<dbReference type="AlphaFoldDB" id="A0A2W2GC51"/>
<dbReference type="GO" id="GO:0030288">
    <property type="term" value="C:outer membrane-bounded periplasmic space"/>
    <property type="evidence" value="ECO:0007669"/>
    <property type="project" value="TreeGrafter"/>
</dbReference>
<dbReference type="Pfam" id="PF01497">
    <property type="entry name" value="Peripla_BP_2"/>
    <property type="match status" value="1"/>
</dbReference>
<name>A0A2W2GC51_9ACTN</name>
<evidence type="ECO:0000256" key="5">
    <source>
        <dbReference type="SAM" id="SignalP"/>
    </source>
</evidence>
<gene>
    <name evidence="7" type="ORF">C1I98_29850</name>
</gene>
<feature type="domain" description="Fe/B12 periplasmic-binding" evidence="6">
    <location>
        <begin position="66"/>
        <end position="329"/>
    </location>
</feature>
<proteinExistence type="inferred from homology"/>
<feature type="signal peptide" evidence="5">
    <location>
        <begin position="1"/>
        <end position="32"/>
    </location>
</feature>
<evidence type="ECO:0000256" key="2">
    <source>
        <dbReference type="ARBA" id="ARBA00008814"/>
    </source>
</evidence>
<evidence type="ECO:0000256" key="3">
    <source>
        <dbReference type="ARBA" id="ARBA00022448"/>
    </source>
</evidence>
<dbReference type="PANTHER" id="PTHR30532:SF1">
    <property type="entry name" value="IRON(3+)-HYDROXAMATE-BINDING PROTEIN FHUD"/>
    <property type="match status" value="1"/>
</dbReference>
<feature type="chain" id="PRO_5016173823" description="Fe/B12 periplasmic-binding domain-containing protein" evidence="5">
    <location>
        <begin position="33"/>
        <end position="329"/>
    </location>
</feature>
<sequence>MFVHRAVAGLLAAGAMLLAAACGSSGSGGAGAAGDTAAPTGTAGDSAATRVVQAANGPVTVPARPQRVVSLLNTTAAVLELGITPVGVLQEVEADYAPADWAKVKAIPVVGADETSINYERLAQLQPDLIISTQRRAEDFGYDKLSAIAPTAFFVTENPAEVRDALPKIADAVGKADVSAQKAAAYTKLVADIKDRHADVLRKTTWDYVEGGPEGFVANSPVSWPGLFMKQAGLTFSKVATKERANRGVRLSYEQISMLSGTGAILYGATPDGQAEAATRKLLDQNAFKLLPAAKAGHVYPIKYGYQYGYTGVTEILNQIDAVLSKLAA</sequence>
<accession>A0A2W2GC51</accession>
<evidence type="ECO:0000256" key="4">
    <source>
        <dbReference type="ARBA" id="ARBA00022729"/>
    </source>
</evidence>
<evidence type="ECO:0000256" key="1">
    <source>
        <dbReference type="ARBA" id="ARBA00004196"/>
    </source>
</evidence>
<comment type="subcellular location">
    <subcellularLocation>
        <location evidence="1">Cell envelope</location>
    </subcellularLocation>
</comment>
<reference evidence="7 8" key="1">
    <citation type="submission" date="2018-01" db="EMBL/GenBank/DDBJ databases">
        <title>Draft genome sequence of Sphaerisporangium sp. 7K107.</title>
        <authorList>
            <person name="Sahin N."/>
            <person name="Saygin H."/>
            <person name="Ay H."/>
        </authorList>
    </citation>
    <scope>NUCLEOTIDE SEQUENCE [LARGE SCALE GENOMIC DNA]</scope>
    <source>
        <strain evidence="7 8">7K107</strain>
    </source>
</reference>
<organism evidence="7 8">
    <name type="scientific">Spongiactinospora gelatinilytica</name>
    <dbReference type="NCBI Taxonomy" id="2666298"/>
    <lineage>
        <taxon>Bacteria</taxon>
        <taxon>Bacillati</taxon>
        <taxon>Actinomycetota</taxon>
        <taxon>Actinomycetes</taxon>
        <taxon>Streptosporangiales</taxon>
        <taxon>Streptosporangiaceae</taxon>
        <taxon>Spongiactinospora</taxon>
    </lineage>
</organism>
<dbReference type="InterPro" id="IPR002491">
    <property type="entry name" value="ABC_transptr_periplasmic_BD"/>
</dbReference>
<dbReference type="SUPFAM" id="SSF53807">
    <property type="entry name" value="Helical backbone' metal receptor"/>
    <property type="match status" value="1"/>
</dbReference>
<dbReference type="PROSITE" id="PS51257">
    <property type="entry name" value="PROKAR_LIPOPROTEIN"/>
    <property type="match status" value="1"/>
</dbReference>
<evidence type="ECO:0000313" key="8">
    <source>
        <dbReference type="Proteomes" id="UP000248544"/>
    </source>
</evidence>
<dbReference type="PROSITE" id="PS50983">
    <property type="entry name" value="FE_B12_PBP"/>
    <property type="match status" value="1"/>
</dbReference>
<comment type="similarity">
    <text evidence="2">Belongs to the bacterial solute-binding protein 8 family.</text>
</comment>
<dbReference type="Proteomes" id="UP000248544">
    <property type="component" value="Unassembled WGS sequence"/>
</dbReference>
<dbReference type="PANTHER" id="PTHR30532">
    <property type="entry name" value="IRON III DICITRATE-BINDING PERIPLASMIC PROTEIN"/>
    <property type="match status" value="1"/>
</dbReference>
<dbReference type="Gene3D" id="3.40.50.1980">
    <property type="entry name" value="Nitrogenase molybdenum iron protein domain"/>
    <property type="match status" value="2"/>
</dbReference>
<dbReference type="InterPro" id="IPR051313">
    <property type="entry name" value="Bact_iron-sidero_bind"/>
</dbReference>
<dbReference type="RefSeq" id="WP_111170736.1">
    <property type="nucleotide sequence ID" value="NZ_POUA01000320.1"/>
</dbReference>
<keyword evidence="8" id="KW-1185">Reference proteome</keyword>
<keyword evidence="3" id="KW-0813">Transport</keyword>
<protein>
    <recommendedName>
        <fullName evidence="6">Fe/B12 periplasmic-binding domain-containing protein</fullName>
    </recommendedName>
</protein>
<evidence type="ECO:0000259" key="6">
    <source>
        <dbReference type="PROSITE" id="PS50983"/>
    </source>
</evidence>
<comment type="caution">
    <text evidence="7">The sequence shown here is derived from an EMBL/GenBank/DDBJ whole genome shotgun (WGS) entry which is preliminary data.</text>
</comment>
<evidence type="ECO:0000313" key="7">
    <source>
        <dbReference type="EMBL" id="PZG31797.1"/>
    </source>
</evidence>
<dbReference type="GO" id="GO:1901678">
    <property type="term" value="P:iron coordination entity transport"/>
    <property type="evidence" value="ECO:0007669"/>
    <property type="project" value="UniProtKB-ARBA"/>
</dbReference>
<keyword evidence="4 5" id="KW-0732">Signal</keyword>
<dbReference type="EMBL" id="POUA01000320">
    <property type="protein sequence ID" value="PZG31797.1"/>
    <property type="molecule type" value="Genomic_DNA"/>
</dbReference>